<protein>
    <recommendedName>
        <fullName evidence="2">YtkA-like domain-containing protein</fullName>
    </recommendedName>
</protein>
<dbReference type="OrthoDB" id="1065544at2"/>
<feature type="domain" description="YtkA-like" evidence="2">
    <location>
        <begin position="167"/>
        <end position="248"/>
    </location>
</feature>
<feature type="chain" id="PRO_5022753052" description="YtkA-like domain-containing protein" evidence="1">
    <location>
        <begin position="22"/>
        <end position="278"/>
    </location>
</feature>
<dbReference type="Proteomes" id="UP000309016">
    <property type="component" value="Chromosome"/>
</dbReference>
<proteinExistence type="predicted"/>
<gene>
    <name evidence="3" type="ORF">FHG64_15195</name>
</gene>
<sequence length="278" mass="31459">MKFFNYICLLLLAAVSSCSTTSEETAPLNETENLFLIQTLENDHHFLELYSESGELKEGYNKILLRLQDKIDKEYIPNAEVEWIPVMDMGTIKHSAPNSEVVKAPGKNTSYEGYIIFQMAGGDSGTWSLQINYTVDGENFSMEDRLQVLASPRKKVTVFKGKDEVNYVLAIIEPRQPKVATNDISAALYKMENMHKFSIVDNYRILIDPRMPAMGHGSPNNVHLTQGNKGVYHGKLNLTMSGYWKINLQLEDETGEIIIGEAITDTNQDSNIFFELEF</sequence>
<evidence type="ECO:0000313" key="4">
    <source>
        <dbReference type="Proteomes" id="UP000309016"/>
    </source>
</evidence>
<organism evidence="3 4">
    <name type="scientific">Antarcticibacterium flavum</name>
    <dbReference type="NCBI Taxonomy" id="2058175"/>
    <lineage>
        <taxon>Bacteria</taxon>
        <taxon>Pseudomonadati</taxon>
        <taxon>Bacteroidota</taxon>
        <taxon>Flavobacteriia</taxon>
        <taxon>Flavobacteriales</taxon>
        <taxon>Flavobacteriaceae</taxon>
        <taxon>Antarcticibacterium</taxon>
    </lineage>
</organism>
<evidence type="ECO:0000313" key="3">
    <source>
        <dbReference type="EMBL" id="QCY70635.1"/>
    </source>
</evidence>
<name>A0A5B7X6C7_9FLAO</name>
<keyword evidence="4" id="KW-1185">Reference proteome</keyword>
<dbReference type="AlphaFoldDB" id="A0A5B7X6C7"/>
<evidence type="ECO:0000259" key="2">
    <source>
        <dbReference type="Pfam" id="PF13115"/>
    </source>
</evidence>
<dbReference type="KEGG" id="afla:FHG64_15195"/>
<reference evidence="3 4" key="1">
    <citation type="submission" date="2019-06" db="EMBL/GenBank/DDBJ databases">
        <title>Complete genome sequence of Antarcticibacterium flavum KCTC 52984T from an Antarctic marine sediment.</title>
        <authorList>
            <person name="Lee Y.M."/>
            <person name="Shin S.C."/>
        </authorList>
    </citation>
    <scope>NUCLEOTIDE SEQUENCE [LARGE SCALE GENOMIC DNA]</scope>
    <source>
        <strain evidence="3 4">KCTC 52984</strain>
    </source>
</reference>
<dbReference type="InterPro" id="IPR032693">
    <property type="entry name" value="YtkA-like_dom"/>
</dbReference>
<dbReference type="RefSeq" id="WP_139067204.1">
    <property type="nucleotide sequence ID" value="NZ_CP040812.1"/>
</dbReference>
<feature type="signal peptide" evidence="1">
    <location>
        <begin position="1"/>
        <end position="21"/>
    </location>
</feature>
<evidence type="ECO:0000256" key="1">
    <source>
        <dbReference type="SAM" id="SignalP"/>
    </source>
</evidence>
<dbReference type="EMBL" id="CP040812">
    <property type="protein sequence ID" value="QCY70635.1"/>
    <property type="molecule type" value="Genomic_DNA"/>
</dbReference>
<dbReference type="PROSITE" id="PS51257">
    <property type="entry name" value="PROKAR_LIPOPROTEIN"/>
    <property type="match status" value="1"/>
</dbReference>
<keyword evidence="1" id="KW-0732">Signal</keyword>
<dbReference type="Pfam" id="PF13115">
    <property type="entry name" value="YtkA"/>
    <property type="match status" value="1"/>
</dbReference>
<accession>A0A5B7X6C7</accession>